<sequence length="316" mass="35242">MIHNCHMEQTVTFPTRLDNTLDLFLTNRPSLINRCSPLPGISDHDAVFIETSAAAKRGKPVKRKIHLWKRADNEKLKKECLEFQQQFLDKYTIQSSIAEMWLDISTAPNSIFVPHLFWQLRSRGLTCLICPDIAHPRFCEDVGACASGEKCGMERKMDNFGGVSYSIGCRSEKIMSHHSVMNVCSTDLCNTQGCGETGNNYITLYRMLFNRCGKQMCNMDIGSIFGKRAEPDLHCCSDNLCNGHINRTLTTIQPTQTSTPVIPASTIAPVTLIPSKCTNAATSVDSPINCDFEKVDICNYMEDKKTITLIGGDTLV</sequence>
<dbReference type="Proteomes" id="UP000683360">
    <property type="component" value="Unassembled WGS sequence"/>
</dbReference>
<dbReference type="GO" id="GO:0007508">
    <property type="term" value="P:larval heart development"/>
    <property type="evidence" value="ECO:0007669"/>
    <property type="project" value="TreeGrafter"/>
</dbReference>
<dbReference type="OrthoDB" id="6131836at2759"/>
<gene>
    <name evidence="1" type="ORF">MEDL_15074</name>
</gene>
<keyword evidence="2" id="KW-1185">Reference proteome</keyword>
<accession>A0A8S3QZP9</accession>
<dbReference type="GO" id="GO:0031012">
    <property type="term" value="C:extracellular matrix"/>
    <property type="evidence" value="ECO:0007669"/>
    <property type="project" value="TreeGrafter"/>
</dbReference>
<dbReference type="AlphaFoldDB" id="A0A8S3QZP9"/>
<dbReference type="PANTHER" id="PTHR33395">
    <property type="entry name" value="TRANSCRIPTASE, PUTATIVE-RELATED-RELATED"/>
    <property type="match status" value="1"/>
</dbReference>
<comment type="caution">
    <text evidence="1">The sequence shown here is derived from an EMBL/GenBank/DDBJ whole genome shotgun (WGS) entry which is preliminary data.</text>
</comment>
<name>A0A8S3QZP9_MYTED</name>
<dbReference type="PANTHER" id="PTHR33395:SF22">
    <property type="entry name" value="REVERSE TRANSCRIPTASE DOMAIN-CONTAINING PROTEIN"/>
    <property type="match status" value="1"/>
</dbReference>
<organism evidence="1 2">
    <name type="scientific">Mytilus edulis</name>
    <name type="common">Blue mussel</name>
    <dbReference type="NCBI Taxonomy" id="6550"/>
    <lineage>
        <taxon>Eukaryota</taxon>
        <taxon>Metazoa</taxon>
        <taxon>Spiralia</taxon>
        <taxon>Lophotrochozoa</taxon>
        <taxon>Mollusca</taxon>
        <taxon>Bivalvia</taxon>
        <taxon>Autobranchia</taxon>
        <taxon>Pteriomorphia</taxon>
        <taxon>Mytilida</taxon>
        <taxon>Mytiloidea</taxon>
        <taxon>Mytilidae</taxon>
        <taxon>Mytilinae</taxon>
        <taxon>Mytilus</taxon>
    </lineage>
</organism>
<evidence type="ECO:0000313" key="1">
    <source>
        <dbReference type="EMBL" id="CAG2200381.1"/>
    </source>
</evidence>
<dbReference type="GO" id="GO:0061343">
    <property type="term" value="P:cell adhesion involved in heart morphogenesis"/>
    <property type="evidence" value="ECO:0007669"/>
    <property type="project" value="TreeGrafter"/>
</dbReference>
<evidence type="ECO:0000313" key="2">
    <source>
        <dbReference type="Proteomes" id="UP000683360"/>
    </source>
</evidence>
<reference evidence="1" key="1">
    <citation type="submission" date="2021-03" db="EMBL/GenBank/DDBJ databases">
        <authorList>
            <person name="Bekaert M."/>
        </authorList>
    </citation>
    <scope>NUCLEOTIDE SEQUENCE</scope>
</reference>
<dbReference type="EMBL" id="CAJPWZ010000744">
    <property type="protein sequence ID" value="CAG2200381.1"/>
    <property type="molecule type" value="Genomic_DNA"/>
</dbReference>
<proteinExistence type="predicted"/>
<protein>
    <submittedName>
        <fullName evidence="1">Uncharacterized protein</fullName>
    </submittedName>
</protein>